<dbReference type="EMBL" id="KB096834">
    <property type="protein sequence ID" value="ESO00991.1"/>
    <property type="molecule type" value="Genomic_DNA"/>
</dbReference>
<protein>
    <submittedName>
        <fullName evidence="2">Uncharacterized protein</fullName>
    </submittedName>
</protein>
<proteinExistence type="predicted"/>
<dbReference type="AlphaFoldDB" id="V3U3C8"/>
<dbReference type="RefSeq" id="XP_009020912.1">
    <property type="nucleotide sequence ID" value="XM_009022664.1"/>
</dbReference>
<organism evidence="2">
    <name type="scientific">Helobdella robusta</name>
    <name type="common">Californian leech</name>
    <dbReference type="NCBI Taxonomy" id="6412"/>
    <lineage>
        <taxon>Eukaryota</taxon>
        <taxon>Metazoa</taxon>
        <taxon>Spiralia</taxon>
        <taxon>Lophotrochozoa</taxon>
        <taxon>Annelida</taxon>
        <taxon>Clitellata</taxon>
        <taxon>Hirudinea</taxon>
        <taxon>Rhynchobdellida</taxon>
        <taxon>Glossiphoniidae</taxon>
        <taxon>Helobdella</taxon>
    </lineage>
</organism>
<name>V3U3C8_HELRO</name>
<dbReference type="CTD" id="20209508"/>
<accession>V3U3C8</accession>
<dbReference type="GeneID" id="20209508"/>
<reference evidence="2" key="1">
    <citation type="journal article" date="2013" name="Nature">
        <title>Insights into bilaterian evolution from three spiralian genomes.</title>
        <authorList>
            <person name="Simakov O."/>
            <person name="Marletaz F."/>
            <person name="Cho S.J."/>
            <person name="Edsinger-Gonzales E."/>
            <person name="Havlak P."/>
            <person name="Hellsten U."/>
            <person name="Kuo D.H."/>
            <person name="Larsson T."/>
            <person name="Lv J."/>
            <person name="Arendt D."/>
            <person name="Savage R."/>
            <person name="Osoegawa K."/>
            <person name="de Jong P."/>
            <person name="Grimwood J."/>
            <person name="Chapman J.A."/>
            <person name="Shapiro H."/>
            <person name="Aerts A."/>
            <person name="Otillar R.P."/>
            <person name="Terry A.Y."/>
            <person name="Boore J.L."/>
            <person name="Grigoriev I.V."/>
            <person name="Lindberg D.R."/>
            <person name="Seaver E.C."/>
            <person name="Weisblat D.A."/>
            <person name="Putnam N.H."/>
            <person name="Rokhsar D.S."/>
        </authorList>
    </citation>
    <scope>NUCLEOTIDE SEQUENCE</scope>
</reference>
<feature type="signal peptide" evidence="1">
    <location>
        <begin position="1"/>
        <end position="19"/>
    </location>
</feature>
<dbReference type="KEGG" id="hro:HELRODRAFT_184337"/>
<evidence type="ECO:0000256" key="1">
    <source>
        <dbReference type="SAM" id="SignalP"/>
    </source>
</evidence>
<dbReference type="InParanoid" id="V3U3C8"/>
<keyword evidence="1" id="KW-0732">Signal</keyword>
<gene>
    <name evidence="2" type="ORF">HELRODRAFT_184337</name>
</gene>
<sequence>MMKIYTRWFLFIATQLWVSVEDSKYLQKIKIIVSEINKSLGQDGQLCYYVNNNTLLETGSVLTFDCYTQPTWGRYLYVVRAVNAIIRPDAIAIGEINILTSNIVHPVNKLELSNYHVVQKGTYGGHHADLAIDKNTVTYSVACGNCNGAVGDGPELQFLIFGGSKFQTLCDKKLDVLTVSESRHYFSDDVCMIRSTPKGYTCFDKAREIVDLQILILFSSSKSCGLEPIPTGLMKEFVETLLPFL</sequence>
<evidence type="ECO:0000313" key="2">
    <source>
        <dbReference type="EMBL" id="ESO00991.1"/>
    </source>
</evidence>
<feature type="chain" id="PRO_5004715603" evidence="1">
    <location>
        <begin position="20"/>
        <end position="245"/>
    </location>
</feature>